<evidence type="ECO:0000256" key="1">
    <source>
        <dbReference type="PROSITE-ProRule" id="PRU00042"/>
    </source>
</evidence>
<proteinExistence type="predicted"/>
<feature type="compositionally biased region" description="Low complexity" evidence="2">
    <location>
        <begin position="20"/>
        <end position="34"/>
    </location>
</feature>
<gene>
    <name evidence="4" type="ORF">Trco_006752</name>
</gene>
<keyword evidence="1" id="KW-0479">Metal-binding</keyword>
<feature type="region of interest" description="Disordered" evidence="2">
    <location>
        <begin position="85"/>
        <end position="142"/>
    </location>
</feature>
<dbReference type="GO" id="GO:0008270">
    <property type="term" value="F:zinc ion binding"/>
    <property type="evidence" value="ECO:0007669"/>
    <property type="project" value="UniProtKB-KW"/>
</dbReference>
<keyword evidence="1" id="KW-0862">Zinc</keyword>
<sequence>MNGFQDQENRLMLDPVEFWSSQAAPPKPSSSAPPTFSRRSGSMDRDDPLLSTPHALFNVPGKGASRLSRIAVVLESPDHLHRASWTLVDGDGDGDGETGQNISTSSRSSGNTDADTSPYSKTVGRGINAGSSNSSSNSNSNSNSNSIIMVIIIGTNAGTPSQTTGQAINAGNHIGSSTSTFSTKRRPRATQRLETRHAKPKPLPLGYAKRRGRPPKAPSPLPWQVYRSLETSFAAFLCEWKGCKAELHNLDTLRRHVSKVHCRKTPFACQWGKCAQIASFAVFPDAQSLRAHVEKAHLVPFSWHVGDGPQNTGSPRHPLDGEEIPDYLKDEQGNQVTPSVRDQEVEDFVTWKNNRQKLKDLLIRMNENLPSEESDVSNDED</sequence>
<feature type="compositionally biased region" description="Polar residues" evidence="2">
    <location>
        <begin position="98"/>
        <end position="120"/>
    </location>
</feature>
<reference evidence="4" key="1">
    <citation type="submission" date="2021-08" db="EMBL/GenBank/DDBJ databases">
        <title>Chromosome-Level Trichoderma cornu-damae using Hi-C Data.</title>
        <authorList>
            <person name="Kim C.S."/>
        </authorList>
    </citation>
    <scope>NUCLEOTIDE SEQUENCE</scope>
    <source>
        <strain evidence="4">KA19-0412C</strain>
    </source>
</reference>
<feature type="region of interest" description="Disordered" evidence="2">
    <location>
        <begin position="163"/>
        <end position="194"/>
    </location>
</feature>
<feature type="region of interest" description="Disordered" evidence="2">
    <location>
        <begin position="200"/>
        <end position="219"/>
    </location>
</feature>
<dbReference type="OrthoDB" id="5424797at2759"/>
<feature type="region of interest" description="Disordered" evidence="2">
    <location>
        <begin position="1"/>
        <end position="61"/>
    </location>
</feature>
<feature type="domain" description="C2H2-type" evidence="3">
    <location>
        <begin position="236"/>
        <end position="266"/>
    </location>
</feature>
<dbReference type="InterPro" id="IPR013087">
    <property type="entry name" value="Znf_C2H2_type"/>
</dbReference>
<dbReference type="Proteomes" id="UP000827724">
    <property type="component" value="Unassembled WGS sequence"/>
</dbReference>
<protein>
    <submittedName>
        <fullName evidence="4">Stage v sporulation k</fullName>
    </submittedName>
</protein>
<feature type="compositionally biased region" description="Polar residues" evidence="2">
    <location>
        <begin position="163"/>
        <end position="182"/>
    </location>
</feature>
<dbReference type="Gene3D" id="3.30.160.60">
    <property type="entry name" value="Classic Zinc Finger"/>
    <property type="match status" value="1"/>
</dbReference>
<comment type="caution">
    <text evidence="4">The sequence shown here is derived from an EMBL/GenBank/DDBJ whole genome shotgun (WGS) entry which is preliminary data.</text>
</comment>
<evidence type="ECO:0000313" key="5">
    <source>
        <dbReference type="Proteomes" id="UP000827724"/>
    </source>
</evidence>
<dbReference type="EMBL" id="JAIWOZ010000005">
    <property type="protein sequence ID" value="KAH6605045.1"/>
    <property type="molecule type" value="Genomic_DNA"/>
</dbReference>
<evidence type="ECO:0000313" key="4">
    <source>
        <dbReference type="EMBL" id="KAH6605045.1"/>
    </source>
</evidence>
<dbReference type="PROSITE" id="PS00028">
    <property type="entry name" value="ZINC_FINGER_C2H2_1"/>
    <property type="match status" value="1"/>
</dbReference>
<dbReference type="PROSITE" id="PS50157">
    <property type="entry name" value="ZINC_FINGER_C2H2_2"/>
    <property type="match status" value="1"/>
</dbReference>
<feature type="compositionally biased region" description="Low complexity" evidence="2">
    <location>
        <begin position="131"/>
        <end position="142"/>
    </location>
</feature>
<keyword evidence="5" id="KW-1185">Reference proteome</keyword>
<evidence type="ECO:0000259" key="3">
    <source>
        <dbReference type="PROSITE" id="PS50157"/>
    </source>
</evidence>
<dbReference type="SMART" id="SM00355">
    <property type="entry name" value="ZnF_C2H2"/>
    <property type="match status" value="2"/>
</dbReference>
<evidence type="ECO:0000256" key="2">
    <source>
        <dbReference type="SAM" id="MobiDB-lite"/>
    </source>
</evidence>
<keyword evidence="1" id="KW-0863">Zinc-finger</keyword>
<dbReference type="AlphaFoldDB" id="A0A9P8QFK9"/>
<organism evidence="4 5">
    <name type="scientific">Trichoderma cornu-damae</name>
    <dbReference type="NCBI Taxonomy" id="654480"/>
    <lineage>
        <taxon>Eukaryota</taxon>
        <taxon>Fungi</taxon>
        <taxon>Dikarya</taxon>
        <taxon>Ascomycota</taxon>
        <taxon>Pezizomycotina</taxon>
        <taxon>Sordariomycetes</taxon>
        <taxon>Hypocreomycetidae</taxon>
        <taxon>Hypocreales</taxon>
        <taxon>Hypocreaceae</taxon>
        <taxon>Trichoderma</taxon>
    </lineage>
</organism>
<name>A0A9P8QFK9_9HYPO</name>
<accession>A0A9P8QFK9</accession>